<protein>
    <submittedName>
        <fullName evidence="1">Uncharacterized protein</fullName>
    </submittedName>
</protein>
<accession>A0A3A2ZFH5</accession>
<dbReference type="STRING" id="2070753.A0A3A2ZFH5"/>
<name>A0A3A2ZFH5_9EURO</name>
<keyword evidence="2" id="KW-1185">Reference proteome</keyword>
<evidence type="ECO:0000313" key="1">
    <source>
        <dbReference type="EMBL" id="RJE20087.1"/>
    </source>
</evidence>
<dbReference type="OrthoDB" id="4364812at2759"/>
<dbReference type="AlphaFoldDB" id="A0A3A2ZFH5"/>
<evidence type="ECO:0000313" key="2">
    <source>
        <dbReference type="Proteomes" id="UP000266188"/>
    </source>
</evidence>
<comment type="caution">
    <text evidence="1">The sequence shown here is derived from an EMBL/GenBank/DDBJ whole genome shotgun (WGS) entry which is preliminary data.</text>
</comment>
<organism evidence="1 2">
    <name type="scientific">Aspergillus sclerotialis</name>
    <dbReference type="NCBI Taxonomy" id="2070753"/>
    <lineage>
        <taxon>Eukaryota</taxon>
        <taxon>Fungi</taxon>
        <taxon>Dikarya</taxon>
        <taxon>Ascomycota</taxon>
        <taxon>Pezizomycotina</taxon>
        <taxon>Eurotiomycetes</taxon>
        <taxon>Eurotiomycetidae</taxon>
        <taxon>Eurotiales</taxon>
        <taxon>Aspergillaceae</taxon>
        <taxon>Aspergillus</taxon>
        <taxon>Aspergillus subgen. Polypaecilum</taxon>
    </lineage>
</organism>
<dbReference type="EMBL" id="MVGC01000340">
    <property type="protein sequence ID" value="RJE20087.1"/>
    <property type="molecule type" value="Genomic_DNA"/>
</dbReference>
<gene>
    <name evidence="1" type="ORF">PHISCL_07582</name>
</gene>
<reference evidence="2" key="1">
    <citation type="submission" date="2017-02" db="EMBL/GenBank/DDBJ databases">
        <authorList>
            <person name="Tafer H."/>
            <person name="Lopandic K."/>
        </authorList>
    </citation>
    <scope>NUCLEOTIDE SEQUENCE [LARGE SCALE GENOMIC DNA]</scope>
    <source>
        <strain evidence="2">CBS 366.77</strain>
    </source>
</reference>
<dbReference type="Proteomes" id="UP000266188">
    <property type="component" value="Unassembled WGS sequence"/>
</dbReference>
<proteinExistence type="predicted"/>
<sequence length="294" mass="34972">MDKAYLPEWGLFPVEQYLIRYWDPSLSEPADSQRLRLIHEFLELDEIPIEWDPTLRGSSYAEPSRIPTVDEINIILRPWRSDKLRKIAWRIWGYGSSHLILLRTHYNRDDNYKIEELVGSDELDDDRAWWALLNDQEFDFGDQWWLVFNILPELAGPLQSYSRLPSQELIARDRQHLKNKLPRLKATEETKRTRCIEIETAYFRRTISQGYFAIADREAFEKDMLRLIYLDGKRNIVQETRADFDEDTLAEVAVEWEELALPLKLWENGIIGEKYRIDGEIGRVLYQLEEAHLD</sequence>